<dbReference type="InterPro" id="IPR036873">
    <property type="entry name" value="Rhodanese-like_dom_sf"/>
</dbReference>
<dbReference type="Proteomes" id="UP000654123">
    <property type="component" value="Unassembled WGS sequence"/>
</dbReference>
<reference evidence="3" key="2">
    <citation type="submission" date="2020-09" db="EMBL/GenBank/DDBJ databases">
        <authorList>
            <person name="Sun Q."/>
            <person name="Ohkuma M."/>
        </authorList>
    </citation>
    <scope>NUCLEOTIDE SEQUENCE</scope>
    <source>
        <strain evidence="3">JCM 4335</strain>
    </source>
</reference>
<dbReference type="Gene3D" id="3.40.250.10">
    <property type="entry name" value="Rhodanese-like domain"/>
    <property type="match status" value="1"/>
</dbReference>
<dbReference type="Pfam" id="PF00581">
    <property type="entry name" value="Rhodanese"/>
    <property type="match status" value="1"/>
</dbReference>
<dbReference type="SUPFAM" id="SSF52821">
    <property type="entry name" value="Rhodanese/Cell cycle control phosphatase"/>
    <property type="match status" value="1"/>
</dbReference>
<accession>A0A918B4A4</accession>
<evidence type="ECO:0000259" key="2">
    <source>
        <dbReference type="PROSITE" id="PS50206"/>
    </source>
</evidence>
<evidence type="ECO:0000313" key="3">
    <source>
        <dbReference type="EMBL" id="GGQ26731.1"/>
    </source>
</evidence>
<reference evidence="3" key="1">
    <citation type="journal article" date="2014" name="Int. J. Syst. Evol. Microbiol.">
        <title>Complete genome sequence of Corynebacterium casei LMG S-19264T (=DSM 44701T), isolated from a smear-ripened cheese.</title>
        <authorList>
            <consortium name="US DOE Joint Genome Institute (JGI-PGF)"/>
            <person name="Walter F."/>
            <person name="Albersmeier A."/>
            <person name="Kalinowski J."/>
            <person name="Ruckert C."/>
        </authorList>
    </citation>
    <scope>NUCLEOTIDE SEQUENCE</scope>
    <source>
        <strain evidence="3">JCM 4335</strain>
    </source>
</reference>
<feature type="domain" description="Rhodanese" evidence="2">
    <location>
        <begin position="67"/>
        <end position="157"/>
    </location>
</feature>
<name>A0A918B4A4_9ACTN</name>
<sequence length="180" mass="18959">MKITDRRFSDMDTDTENTPGTTTPARTANPVLRVPPAAPAAAAAHFAASLAFHTDASDVAAALAAGGDPGFVVLDSRSAEAWDQGHVPGAVHLPTALVPEQAERLLDKAVPVVTYCWGPGCNGATRAALALAELGYRVKEMLGGFEYWAREGFPYETREGRRHRDADPLTAPVGADDCGC</sequence>
<feature type="compositionally biased region" description="Low complexity" evidence="1">
    <location>
        <begin position="16"/>
        <end position="28"/>
    </location>
</feature>
<dbReference type="PANTHER" id="PTHR43031:SF1">
    <property type="entry name" value="PYRIDINE NUCLEOTIDE-DISULPHIDE OXIDOREDUCTASE"/>
    <property type="match status" value="1"/>
</dbReference>
<feature type="region of interest" description="Disordered" evidence="1">
    <location>
        <begin position="1"/>
        <end position="28"/>
    </location>
</feature>
<evidence type="ECO:0000313" key="4">
    <source>
        <dbReference type="Proteomes" id="UP000654123"/>
    </source>
</evidence>
<dbReference type="PROSITE" id="PS50206">
    <property type="entry name" value="RHODANESE_3"/>
    <property type="match status" value="1"/>
</dbReference>
<evidence type="ECO:0000256" key="1">
    <source>
        <dbReference type="SAM" id="MobiDB-lite"/>
    </source>
</evidence>
<keyword evidence="4" id="KW-1185">Reference proteome</keyword>
<organism evidence="3 4">
    <name type="scientific">Streptomyces roseolilacinus</name>
    <dbReference type="NCBI Taxonomy" id="66904"/>
    <lineage>
        <taxon>Bacteria</taxon>
        <taxon>Bacillati</taxon>
        <taxon>Actinomycetota</taxon>
        <taxon>Actinomycetes</taxon>
        <taxon>Kitasatosporales</taxon>
        <taxon>Streptomycetaceae</taxon>
        <taxon>Streptomyces</taxon>
    </lineage>
</organism>
<protein>
    <submittedName>
        <fullName evidence="3">Sulfurtransferase</fullName>
    </submittedName>
</protein>
<gene>
    <name evidence="3" type="ORF">GCM10010249_51720</name>
</gene>
<dbReference type="PANTHER" id="PTHR43031">
    <property type="entry name" value="FAD-DEPENDENT OXIDOREDUCTASE"/>
    <property type="match status" value="1"/>
</dbReference>
<feature type="compositionally biased region" description="Basic and acidic residues" evidence="1">
    <location>
        <begin position="1"/>
        <end position="10"/>
    </location>
</feature>
<dbReference type="SMART" id="SM00450">
    <property type="entry name" value="RHOD"/>
    <property type="match status" value="1"/>
</dbReference>
<dbReference type="InterPro" id="IPR001763">
    <property type="entry name" value="Rhodanese-like_dom"/>
</dbReference>
<comment type="caution">
    <text evidence="3">The sequence shown here is derived from an EMBL/GenBank/DDBJ whole genome shotgun (WGS) entry which is preliminary data.</text>
</comment>
<dbReference type="InterPro" id="IPR050229">
    <property type="entry name" value="GlpE_sulfurtransferase"/>
</dbReference>
<dbReference type="AlphaFoldDB" id="A0A918B4A4"/>
<dbReference type="EMBL" id="BMSV01000012">
    <property type="protein sequence ID" value="GGQ26731.1"/>
    <property type="molecule type" value="Genomic_DNA"/>
</dbReference>
<proteinExistence type="predicted"/>